<reference evidence="2" key="1">
    <citation type="journal article" date="2022" name="Mol. Ecol. Resour.">
        <title>The genomes of chicory, endive, great burdock and yacon provide insights into Asteraceae palaeo-polyploidization history and plant inulin production.</title>
        <authorList>
            <person name="Fan W."/>
            <person name="Wang S."/>
            <person name="Wang H."/>
            <person name="Wang A."/>
            <person name="Jiang F."/>
            <person name="Liu H."/>
            <person name="Zhao H."/>
            <person name="Xu D."/>
            <person name="Zhang Y."/>
        </authorList>
    </citation>
    <scope>NUCLEOTIDE SEQUENCE [LARGE SCALE GENOMIC DNA]</scope>
    <source>
        <strain evidence="2">cv. Niubang</strain>
    </source>
</reference>
<dbReference type="EMBL" id="CM042049">
    <property type="protein sequence ID" value="KAI3747111.1"/>
    <property type="molecule type" value="Genomic_DNA"/>
</dbReference>
<keyword evidence="2" id="KW-1185">Reference proteome</keyword>
<dbReference type="Proteomes" id="UP001055879">
    <property type="component" value="Linkage Group LG03"/>
</dbReference>
<proteinExistence type="predicted"/>
<name>A0ACB9DKY3_ARCLA</name>
<reference evidence="1 2" key="2">
    <citation type="journal article" date="2022" name="Mol. Ecol. Resour.">
        <title>The genomes of chicory, endive, great burdock and yacon provide insights into Asteraceae paleo-polyploidization history and plant inulin production.</title>
        <authorList>
            <person name="Fan W."/>
            <person name="Wang S."/>
            <person name="Wang H."/>
            <person name="Wang A."/>
            <person name="Jiang F."/>
            <person name="Liu H."/>
            <person name="Zhao H."/>
            <person name="Xu D."/>
            <person name="Zhang Y."/>
        </authorList>
    </citation>
    <scope>NUCLEOTIDE SEQUENCE [LARGE SCALE GENOMIC DNA]</scope>
    <source>
        <strain evidence="2">cv. Niubang</strain>
    </source>
</reference>
<gene>
    <name evidence="1" type="ORF">L6452_09557</name>
</gene>
<organism evidence="1 2">
    <name type="scientific">Arctium lappa</name>
    <name type="common">Greater burdock</name>
    <name type="synonym">Lappa major</name>
    <dbReference type="NCBI Taxonomy" id="4217"/>
    <lineage>
        <taxon>Eukaryota</taxon>
        <taxon>Viridiplantae</taxon>
        <taxon>Streptophyta</taxon>
        <taxon>Embryophyta</taxon>
        <taxon>Tracheophyta</taxon>
        <taxon>Spermatophyta</taxon>
        <taxon>Magnoliopsida</taxon>
        <taxon>eudicotyledons</taxon>
        <taxon>Gunneridae</taxon>
        <taxon>Pentapetalae</taxon>
        <taxon>asterids</taxon>
        <taxon>campanulids</taxon>
        <taxon>Asterales</taxon>
        <taxon>Asteraceae</taxon>
        <taxon>Carduoideae</taxon>
        <taxon>Cardueae</taxon>
        <taxon>Arctiinae</taxon>
        <taxon>Arctium</taxon>
    </lineage>
</organism>
<evidence type="ECO:0000313" key="1">
    <source>
        <dbReference type="EMBL" id="KAI3747111.1"/>
    </source>
</evidence>
<sequence length="207" mass="22721">MSVTNLAAALIIVIFVVVVVALTGQFLYVHWRRRSFHRHTSHPPPPPIRSSNQSPTDDAATKELVYFFCLKPHDLSPNKNTGGSSPDDQVVDVFKLLEAIGPATARFLCDIKEEDKDDVKSTPDVDFPNKPATMDVCLPSCLQLAEQPMAEEVDEEVAVTVDRGDGDHMKTEFSTPCDSPSFFTPAGSPARDFMETKFAVPAGNIDE</sequence>
<evidence type="ECO:0000313" key="2">
    <source>
        <dbReference type="Proteomes" id="UP001055879"/>
    </source>
</evidence>
<protein>
    <submittedName>
        <fullName evidence="1">Uncharacterized protein</fullName>
    </submittedName>
</protein>
<accession>A0ACB9DKY3</accession>
<comment type="caution">
    <text evidence="1">The sequence shown here is derived from an EMBL/GenBank/DDBJ whole genome shotgun (WGS) entry which is preliminary data.</text>
</comment>